<dbReference type="InterPro" id="IPR050300">
    <property type="entry name" value="GDXG_lipolytic_enzyme"/>
</dbReference>
<dbReference type="OrthoDB" id="408631at2759"/>
<dbReference type="GO" id="GO:0016787">
    <property type="term" value="F:hydrolase activity"/>
    <property type="evidence" value="ECO:0007669"/>
    <property type="project" value="UniProtKB-KW"/>
</dbReference>
<dbReference type="AlphaFoldDB" id="A0A9P6IC13"/>
<reference evidence="3" key="2">
    <citation type="submission" date="2020-11" db="EMBL/GenBank/DDBJ databases">
        <title>Whole genome sequencing of Colletotrichum sp.</title>
        <authorList>
            <person name="Li H."/>
        </authorList>
    </citation>
    <scope>NUCLEOTIDE SEQUENCE</scope>
    <source>
        <strain evidence="3">CkLH20</strain>
    </source>
</reference>
<proteinExistence type="predicted"/>
<evidence type="ECO:0000256" key="1">
    <source>
        <dbReference type="ARBA" id="ARBA00022801"/>
    </source>
</evidence>
<dbReference type="SUPFAM" id="SSF53474">
    <property type="entry name" value="alpha/beta-Hydrolases"/>
    <property type="match status" value="1"/>
</dbReference>
<comment type="caution">
    <text evidence="3">The sequence shown here is derived from an EMBL/GenBank/DDBJ whole genome shotgun (WGS) entry which is preliminary data.</text>
</comment>
<dbReference type="Proteomes" id="UP000781932">
    <property type="component" value="Unassembled WGS sequence"/>
</dbReference>
<dbReference type="RefSeq" id="XP_038749190.1">
    <property type="nucleotide sequence ID" value="XM_038885259.1"/>
</dbReference>
<reference evidence="3" key="1">
    <citation type="submission" date="2020-03" db="EMBL/GenBank/DDBJ databases">
        <authorList>
            <person name="He L."/>
        </authorList>
    </citation>
    <scope>NUCLEOTIDE SEQUENCE</scope>
    <source>
        <strain evidence="3">CkLH20</strain>
    </source>
</reference>
<dbReference type="PANTHER" id="PTHR48081">
    <property type="entry name" value="AB HYDROLASE SUPERFAMILY PROTEIN C4A8.06C"/>
    <property type="match status" value="1"/>
</dbReference>
<dbReference type="GeneID" id="62158333"/>
<accession>A0A9P6IC13</accession>
<dbReference type="InterPro" id="IPR029058">
    <property type="entry name" value="AB_hydrolase_fold"/>
</dbReference>
<keyword evidence="4" id="KW-1185">Reference proteome</keyword>
<evidence type="ECO:0000313" key="3">
    <source>
        <dbReference type="EMBL" id="KAF9879729.1"/>
    </source>
</evidence>
<sequence>MLSIEETLALGSPSPEWEEAIKANPVPVGGWTMETDINQLREMIAKVHAMKRAAAPDVSDLPYVKEDIQIPVRDGALLVARIHKPRDIPADGCPVFVGFHGGGWLVGSVEEQSPLCRQFTSVGGIAVNVEYRLAPEHPFPIPVNDCFDAVKWTVENAKSLGGNLQKGFIIGGESAGADLALGVAYLWGKEQTTPPLTGVFSCVSLAVNEEAVPEKYRDHFLSMEQNAHAPILTKEALKLIISKYQPDPKSPVAYPILAPDLGSLMPNTYFQACGLDPLRDCTLVMDQVWKDAGIPTKLDIYPGQPHGFWALFPQLEASKKIAKDTIAGFRWLLA</sequence>
<protein>
    <recommendedName>
        <fullName evidence="2">Alpha/beta hydrolase fold-3 domain-containing protein</fullName>
    </recommendedName>
</protein>
<dbReference type="Pfam" id="PF07859">
    <property type="entry name" value="Abhydrolase_3"/>
    <property type="match status" value="1"/>
</dbReference>
<name>A0A9P6IC13_9PEZI</name>
<gene>
    <name evidence="3" type="ORF">CkaCkLH20_02540</name>
</gene>
<dbReference type="PANTHER" id="PTHR48081:SF8">
    <property type="entry name" value="ALPHA_BETA HYDROLASE FOLD-3 DOMAIN-CONTAINING PROTEIN-RELATED"/>
    <property type="match status" value="1"/>
</dbReference>
<keyword evidence="1" id="KW-0378">Hydrolase</keyword>
<dbReference type="Gene3D" id="3.40.50.1820">
    <property type="entry name" value="alpha/beta hydrolase"/>
    <property type="match status" value="1"/>
</dbReference>
<evidence type="ECO:0000313" key="4">
    <source>
        <dbReference type="Proteomes" id="UP000781932"/>
    </source>
</evidence>
<dbReference type="EMBL" id="JAATWM020000006">
    <property type="protein sequence ID" value="KAF9879729.1"/>
    <property type="molecule type" value="Genomic_DNA"/>
</dbReference>
<dbReference type="InterPro" id="IPR013094">
    <property type="entry name" value="AB_hydrolase_3"/>
</dbReference>
<evidence type="ECO:0000259" key="2">
    <source>
        <dbReference type="Pfam" id="PF07859"/>
    </source>
</evidence>
<feature type="domain" description="Alpha/beta hydrolase fold-3" evidence="2">
    <location>
        <begin position="97"/>
        <end position="309"/>
    </location>
</feature>
<organism evidence="3 4">
    <name type="scientific">Colletotrichum karsti</name>
    <dbReference type="NCBI Taxonomy" id="1095194"/>
    <lineage>
        <taxon>Eukaryota</taxon>
        <taxon>Fungi</taxon>
        <taxon>Dikarya</taxon>
        <taxon>Ascomycota</taxon>
        <taxon>Pezizomycotina</taxon>
        <taxon>Sordariomycetes</taxon>
        <taxon>Hypocreomycetidae</taxon>
        <taxon>Glomerellales</taxon>
        <taxon>Glomerellaceae</taxon>
        <taxon>Colletotrichum</taxon>
        <taxon>Colletotrichum boninense species complex</taxon>
    </lineage>
</organism>